<proteinExistence type="predicted"/>
<name>A0A6C0CLF2_9ZZZZ</name>
<accession>A0A6C0CLF2</accession>
<feature type="region of interest" description="Disordered" evidence="1">
    <location>
        <begin position="134"/>
        <end position="155"/>
    </location>
</feature>
<reference evidence="2" key="1">
    <citation type="journal article" date="2020" name="Nature">
        <title>Giant virus diversity and host interactions through global metagenomics.</title>
        <authorList>
            <person name="Schulz F."/>
            <person name="Roux S."/>
            <person name="Paez-Espino D."/>
            <person name="Jungbluth S."/>
            <person name="Walsh D.A."/>
            <person name="Denef V.J."/>
            <person name="McMahon K.D."/>
            <person name="Konstantinidis K.T."/>
            <person name="Eloe-Fadrosh E.A."/>
            <person name="Kyrpides N.C."/>
            <person name="Woyke T."/>
        </authorList>
    </citation>
    <scope>NUCLEOTIDE SEQUENCE</scope>
    <source>
        <strain evidence="2">GVMAG-M-3300021354-14</strain>
    </source>
</reference>
<sequence length="155" mass="17437">MILLVVLILIFVTIVAAIVYSHHAMKQKWEDATGIDVLFAREAIQNSVYASNSTNIPLALLEVQSACAVVDMLCRRYKGVKNASEVTGIDMKETNEILLEQRDKILQELVSKYPDMLPDSELIKYTGYIKKRQESKNAGVPHFDPKDEEQLGLKA</sequence>
<protein>
    <recommendedName>
        <fullName evidence="3">LemA family protein</fullName>
    </recommendedName>
</protein>
<organism evidence="2">
    <name type="scientific">viral metagenome</name>
    <dbReference type="NCBI Taxonomy" id="1070528"/>
    <lineage>
        <taxon>unclassified sequences</taxon>
        <taxon>metagenomes</taxon>
        <taxon>organismal metagenomes</taxon>
    </lineage>
</organism>
<dbReference type="AlphaFoldDB" id="A0A6C0CLF2"/>
<evidence type="ECO:0008006" key="3">
    <source>
        <dbReference type="Google" id="ProtNLM"/>
    </source>
</evidence>
<evidence type="ECO:0000313" key="2">
    <source>
        <dbReference type="EMBL" id="QHT05047.1"/>
    </source>
</evidence>
<feature type="compositionally biased region" description="Basic and acidic residues" evidence="1">
    <location>
        <begin position="143"/>
        <end position="155"/>
    </location>
</feature>
<evidence type="ECO:0000256" key="1">
    <source>
        <dbReference type="SAM" id="MobiDB-lite"/>
    </source>
</evidence>
<dbReference type="EMBL" id="MN739448">
    <property type="protein sequence ID" value="QHT05047.1"/>
    <property type="molecule type" value="Genomic_DNA"/>
</dbReference>